<accession>A0ABT9KHL2</accession>
<keyword evidence="1" id="KW-0472">Membrane</keyword>
<keyword evidence="3" id="KW-1185">Reference proteome</keyword>
<organism evidence="2 3">
    <name type="scientific">Bisgaard Taxon 45</name>
    <dbReference type="NCBI Taxonomy" id="304289"/>
    <lineage>
        <taxon>Bacteria</taxon>
        <taxon>Pseudomonadati</taxon>
        <taxon>Pseudomonadota</taxon>
        <taxon>Gammaproteobacteria</taxon>
        <taxon>Pasteurellales</taxon>
        <taxon>Pasteurellaceae</taxon>
    </lineage>
</organism>
<keyword evidence="1" id="KW-0812">Transmembrane</keyword>
<evidence type="ECO:0000313" key="3">
    <source>
        <dbReference type="Proteomes" id="UP001224083"/>
    </source>
</evidence>
<feature type="non-terminal residue" evidence="2">
    <location>
        <position position="1"/>
    </location>
</feature>
<proteinExistence type="predicted"/>
<evidence type="ECO:0000313" key="2">
    <source>
        <dbReference type="EMBL" id="MDP9501355.1"/>
    </source>
</evidence>
<sequence>LEVKRCNADGSVGFPHVRVGHRQVLIIRVGRPQVAILGVFFFCSFPKVIFRIILIVGVFISISFADIIFTSSILFLCQQSQLTSA</sequence>
<comment type="caution">
    <text evidence="2">The sequence shown here is derived from an EMBL/GenBank/DDBJ whole genome shotgun (WGS) entry which is preliminary data.</text>
</comment>
<evidence type="ECO:0000256" key="1">
    <source>
        <dbReference type="SAM" id="Phobius"/>
    </source>
</evidence>
<name>A0ABT9KHL2_9PAST</name>
<dbReference type="EMBL" id="JAQAHH010000009">
    <property type="protein sequence ID" value="MDP9501355.1"/>
    <property type="molecule type" value="Genomic_DNA"/>
</dbReference>
<protein>
    <submittedName>
        <fullName evidence="2">Uncharacterized protein</fullName>
    </submittedName>
</protein>
<reference evidence="2 3" key="1">
    <citation type="submission" date="2022-12" db="EMBL/GenBank/DDBJ databases">
        <title>Genome sequence of Pasteurellaceae Bisgaard Taxon 45.</title>
        <authorList>
            <person name="Foggin C."/>
            <person name="Rosen L.E."/>
            <person name="Henton M."/>
            <person name="Buys A."/>
            <person name="Floyd T."/>
            <person name="Turner A.D."/>
            <person name="Tarbin J."/>
            <person name="Lloyd A.S."/>
            <person name="Chaitezvi C."/>
            <person name="Ellis R.J."/>
            <person name="Roberts H.C."/>
            <person name="Dastjerdi A."/>
            <person name="Nunez A."/>
            <person name="Van Vliet A.H."/>
            <person name="Steinbach F."/>
        </authorList>
    </citation>
    <scope>NUCLEOTIDE SEQUENCE [LARGE SCALE GENOMIC DNA]</scope>
    <source>
        <strain evidence="2 3">VF20HR</strain>
    </source>
</reference>
<feature type="transmembrane region" description="Helical" evidence="1">
    <location>
        <begin position="52"/>
        <end position="76"/>
    </location>
</feature>
<keyword evidence="1" id="KW-1133">Transmembrane helix</keyword>
<dbReference type="Proteomes" id="UP001224083">
    <property type="component" value="Unassembled WGS sequence"/>
</dbReference>
<gene>
    <name evidence="2" type="ORF">O7M46_10340</name>
</gene>